<evidence type="ECO:0000256" key="3">
    <source>
        <dbReference type="ARBA" id="ARBA00022448"/>
    </source>
</evidence>
<comment type="subcellular location">
    <subcellularLocation>
        <location evidence="1">Cell envelope</location>
    </subcellularLocation>
</comment>
<comment type="similarity">
    <text evidence="2">Belongs to the bacterial solute-binding protein 1 family.</text>
</comment>
<evidence type="ECO:0000256" key="4">
    <source>
        <dbReference type="ARBA" id="ARBA00022729"/>
    </source>
</evidence>
<dbReference type="PANTHER" id="PTHR43649">
    <property type="entry name" value="ARABINOSE-BINDING PROTEIN-RELATED"/>
    <property type="match status" value="1"/>
</dbReference>
<comment type="function">
    <text evidence="5">Part of a binding-protein-dependent transport system for a sugar.</text>
</comment>
<evidence type="ECO:0000256" key="5">
    <source>
        <dbReference type="ARBA" id="ARBA00049629"/>
    </source>
</evidence>
<evidence type="ECO:0000256" key="2">
    <source>
        <dbReference type="ARBA" id="ARBA00008520"/>
    </source>
</evidence>
<feature type="chain" id="PRO_5046156404" description="Probable sugar-binding periplasmic protein" evidence="7">
    <location>
        <begin position="28"/>
        <end position="444"/>
    </location>
</feature>
<dbReference type="Pfam" id="PF01547">
    <property type="entry name" value="SBP_bac_1"/>
    <property type="match status" value="1"/>
</dbReference>
<organism evidence="8 9">
    <name type="scientific">Paenibacillus gyeongsangnamensis</name>
    <dbReference type="NCBI Taxonomy" id="3388067"/>
    <lineage>
        <taxon>Bacteria</taxon>
        <taxon>Bacillati</taxon>
        <taxon>Bacillota</taxon>
        <taxon>Bacilli</taxon>
        <taxon>Bacillales</taxon>
        <taxon>Paenibacillaceae</taxon>
        <taxon>Paenibacillus</taxon>
    </lineage>
</organism>
<sequence>MAKKWKMMLAFVLVISLLSACSSPSGTSTNSTSAPSGSGTASNQNVTIDYWSEFSQGEPLQIWLADAFKQFETETGIKVKPTWAGRDVITTLRSKLMSGQVPDIVEQSNSELTAGLVDNGLAAPLDSYLATKAYNSSQNWIDTFTPNVLNQMKYKDNKIYVLPRDTYTSGFFYSASLFKKLGLQPPQTWDQFLQVCEALKKQGIAPLAADGNIQFYNFWYFAWLATREVGPDKLYAAAADKTGESWRDPGFLEAAKKLRYLIDHQYLAQGYEGSAYPAGQVNWINGKAGMILNGAWLPSEMAKQIPDGFDMQMFKFPDLGQYDGKVAEVWTNGWVVMKDSKNKDAAAQLLKFLTAKAQMDKLVQLGTPVSTKESPMPTGLSAQADIFNNASKVVPKWGGLEKDFAELDKRVLWAVDDQLFFGKITPEQFIDQMVKQQKAYYASK</sequence>
<dbReference type="PANTHER" id="PTHR43649:SF28">
    <property type="entry name" value="BINDING PROTEIN COMPONENT OF ABC SUGAR TRANSPORTER-RELATED"/>
    <property type="match status" value="1"/>
</dbReference>
<accession>A0ABT4QGS1</accession>
<dbReference type="InterPro" id="IPR006059">
    <property type="entry name" value="SBP"/>
</dbReference>
<dbReference type="SUPFAM" id="SSF53850">
    <property type="entry name" value="Periplasmic binding protein-like II"/>
    <property type="match status" value="1"/>
</dbReference>
<gene>
    <name evidence="8" type="ORF">O9H85_27325</name>
</gene>
<evidence type="ECO:0000256" key="1">
    <source>
        <dbReference type="ARBA" id="ARBA00004196"/>
    </source>
</evidence>
<keyword evidence="3" id="KW-0813">Transport</keyword>
<dbReference type="EMBL" id="JAQAGZ010000021">
    <property type="protein sequence ID" value="MCZ8516047.1"/>
    <property type="molecule type" value="Genomic_DNA"/>
</dbReference>
<reference evidence="8 9" key="1">
    <citation type="submission" date="2022-12" db="EMBL/GenBank/DDBJ databases">
        <title>Draft genome sequence of Paenibacillus sp. dW9.</title>
        <authorList>
            <person name="Choi E.-W."/>
            <person name="Kim D.-U."/>
        </authorList>
    </citation>
    <scope>NUCLEOTIDE SEQUENCE [LARGE SCALE GENOMIC DNA]</scope>
    <source>
        <strain evidence="9">dW9</strain>
    </source>
</reference>
<keyword evidence="4 7" id="KW-0732">Signal</keyword>
<dbReference type="RefSeq" id="WP_269884580.1">
    <property type="nucleotide sequence ID" value="NZ_JAQAGZ010000021.1"/>
</dbReference>
<feature type="signal peptide" evidence="7">
    <location>
        <begin position="1"/>
        <end position="27"/>
    </location>
</feature>
<dbReference type="InterPro" id="IPR050490">
    <property type="entry name" value="Bact_solute-bd_prot1"/>
</dbReference>
<evidence type="ECO:0000256" key="7">
    <source>
        <dbReference type="SAM" id="SignalP"/>
    </source>
</evidence>
<dbReference type="Gene3D" id="3.40.190.10">
    <property type="entry name" value="Periplasmic binding protein-like II"/>
    <property type="match status" value="2"/>
</dbReference>
<evidence type="ECO:0000313" key="8">
    <source>
        <dbReference type="EMBL" id="MCZ8516047.1"/>
    </source>
</evidence>
<evidence type="ECO:0000313" key="9">
    <source>
        <dbReference type="Proteomes" id="UP001527882"/>
    </source>
</evidence>
<dbReference type="Proteomes" id="UP001527882">
    <property type="component" value="Unassembled WGS sequence"/>
</dbReference>
<protein>
    <recommendedName>
        <fullName evidence="6">Probable sugar-binding periplasmic protein</fullName>
    </recommendedName>
</protein>
<dbReference type="PROSITE" id="PS51257">
    <property type="entry name" value="PROKAR_LIPOPROTEIN"/>
    <property type="match status" value="1"/>
</dbReference>
<evidence type="ECO:0000256" key="6">
    <source>
        <dbReference type="ARBA" id="ARBA00049753"/>
    </source>
</evidence>
<keyword evidence="9" id="KW-1185">Reference proteome</keyword>
<comment type="caution">
    <text evidence="8">The sequence shown here is derived from an EMBL/GenBank/DDBJ whole genome shotgun (WGS) entry which is preliminary data.</text>
</comment>
<name>A0ABT4QGS1_9BACL</name>
<proteinExistence type="inferred from homology"/>